<proteinExistence type="predicted"/>
<evidence type="ECO:0000313" key="1">
    <source>
        <dbReference type="EMBL" id="NME41585.1"/>
    </source>
</evidence>
<reference evidence="1 2" key="1">
    <citation type="submission" date="2020-04" db="EMBL/GenBank/DDBJ databases">
        <authorList>
            <person name="Hitch T.C.A."/>
            <person name="Wylensek D."/>
            <person name="Clavel T."/>
        </authorList>
    </citation>
    <scope>NUCLEOTIDE SEQUENCE [LARGE SCALE GENOMIC DNA]</scope>
    <source>
        <strain evidence="1 2">WCA-389-WT-5H1</strain>
    </source>
</reference>
<dbReference type="Proteomes" id="UP000563853">
    <property type="component" value="Unassembled WGS sequence"/>
</dbReference>
<evidence type="ECO:0000313" key="2">
    <source>
        <dbReference type="Proteomes" id="UP000563853"/>
    </source>
</evidence>
<sequence length="64" mass="7368">MKLTPEQLKSLRRFKGEMNITIVALSEKVGISRFTLSKALKDQSITSTNVNKINDWLLKQYLNN</sequence>
<dbReference type="SUPFAM" id="SSF47413">
    <property type="entry name" value="lambda repressor-like DNA-binding domains"/>
    <property type="match status" value="1"/>
</dbReference>
<organism evidence="1 2">
    <name type="scientific">Ligilactobacillus agilis</name>
    <dbReference type="NCBI Taxonomy" id="1601"/>
    <lineage>
        <taxon>Bacteria</taxon>
        <taxon>Bacillati</taxon>
        <taxon>Bacillota</taxon>
        <taxon>Bacilli</taxon>
        <taxon>Lactobacillales</taxon>
        <taxon>Lactobacillaceae</taxon>
        <taxon>Ligilactobacillus</taxon>
    </lineage>
</organism>
<protein>
    <recommendedName>
        <fullName evidence="3">HTH cro/C1-type domain-containing protein</fullName>
    </recommendedName>
</protein>
<comment type="caution">
    <text evidence="1">The sequence shown here is derived from an EMBL/GenBank/DDBJ whole genome shotgun (WGS) entry which is preliminary data.</text>
</comment>
<accession>A0A848C1R3</accession>
<evidence type="ECO:0008006" key="3">
    <source>
        <dbReference type="Google" id="ProtNLM"/>
    </source>
</evidence>
<dbReference type="GO" id="GO:0003677">
    <property type="term" value="F:DNA binding"/>
    <property type="evidence" value="ECO:0007669"/>
    <property type="project" value="InterPro"/>
</dbReference>
<dbReference type="AlphaFoldDB" id="A0A848C1R3"/>
<dbReference type="EMBL" id="JABAFP010000005">
    <property type="protein sequence ID" value="NME41585.1"/>
    <property type="molecule type" value="Genomic_DNA"/>
</dbReference>
<name>A0A848C1R3_9LACO</name>
<dbReference type="RefSeq" id="WP_170091206.1">
    <property type="nucleotide sequence ID" value="NZ_JABAFP010000005.1"/>
</dbReference>
<dbReference type="InterPro" id="IPR010982">
    <property type="entry name" value="Lambda_DNA-bd_dom_sf"/>
</dbReference>
<gene>
    <name evidence="1" type="ORF">HF863_02160</name>
</gene>